<sequence length="153" mass="16804">MKLAVAFSLAEQRFALPVQWVEQVVRAVAVTPLPKAPPVVRGIIDFRGEVVPVMDIRQRLDLPSRPMALSDQIIIARASGRHIAFCVEAIIGVVEWDGADFVATNTIVSGVEFLDGVVRNQEGMILVYDPDAFFLPAEQLMLDQAMGQDHVHG</sequence>
<evidence type="ECO:0000313" key="1">
    <source>
        <dbReference type="EMBL" id="CAB1369448.1"/>
    </source>
</evidence>
<proteinExistence type="predicted"/>
<dbReference type="KEGG" id="doe:DENOEST_2283"/>
<dbReference type="SUPFAM" id="SSF50341">
    <property type="entry name" value="CheW-like"/>
    <property type="match status" value="1"/>
</dbReference>
<dbReference type="AlphaFoldDB" id="A0A6S6YNW6"/>
<accession>A0A6S6YNW6</accession>
<dbReference type="PANTHER" id="PTHR22617:SF23">
    <property type="entry name" value="CHEMOTAXIS PROTEIN CHEW"/>
    <property type="match status" value="1"/>
</dbReference>
<gene>
    <name evidence="1" type="ORF">DENOEST_2283</name>
</gene>
<dbReference type="Gene3D" id="2.40.50.180">
    <property type="entry name" value="CheA-289, Domain 4"/>
    <property type="match status" value="1"/>
</dbReference>
<dbReference type="InterPro" id="IPR039315">
    <property type="entry name" value="CheW"/>
</dbReference>
<dbReference type="InterPro" id="IPR036061">
    <property type="entry name" value="CheW-like_dom_sf"/>
</dbReference>
<dbReference type="OrthoDB" id="9806105at2"/>
<dbReference type="EMBL" id="LR778301">
    <property type="protein sequence ID" value="CAB1369448.1"/>
    <property type="molecule type" value="Genomic_DNA"/>
</dbReference>
<dbReference type="GO" id="GO:0006935">
    <property type="term" value="P:chemotaxis"/>
    <property type="evidence" value="ECO:0007669"/>
    <property type="project" value="InterPro"/>
</dbReference>
<dbReference type="PANTHER" id="PTHR22617">
    <property type="entry name" value="CHEMOTAXIS SENSOR HISTIDINE KINASE-RELATED"/>
    <property type="match status" value="1"/>
</dbReference>
<keyword evidence="2" id="KW-1185">Reference proteome</keyword>
<dbReference type="GO" id="GO:0005829">
    <property type="term" value="C:cytosol"/>
    <property type="evidence" value="ECO:0007669"/>
    <property type="project" value="TreeGrafter"/>
</dbReference>
<dbReference type="Proteomes" id="UP000515733">
    <property type="component" value="Chromosome"/>
</dbReference>
<dbReference type="Gene3D" id="2.30.30.40">
    <property type="entry name" value="SH3 Domains"/>
    <property type="match status" value="1"/>
</dbReference>
<protein>
    <submittedName>
        <fullName evidence="1">CheW protein</fullName>
    </submittedName>
</protein>
<evidence type="ECO:0000313" key="2">
    <source>
        <dbReference type="Proteomes" id="UP000515733"/>
    </source>
</evidence>
<reference evidence="1 2" key="1">
    <citation type="submission" date="2020-03" db="EMBL/GenBank/DDBJ databases">
        <authorList>
            <consortium name="Genoscope - CEA"/>
            <person name="William W."/>
        </authorList>
    </citation>
    <scope>NUCLEOTIDE SEQUENCE [LARGE SCALE GENOMIC DNA]</scope>
    <source>
        <strain evidence="2">DSM 16959</strain>
    </source>
</reference>
<dbReference type="RefSeq" id="WP_145772253.1">
    <property type="nucleotide sequence ID" value="NZ_LR778301.1"/>
</dbReference>
<dbReference type="PROSITE" id="PS50851">
    <property type="entry name" value="CHEW"/>
    <property type="match status" value="1"/>
</dbReference>
<dbReference type="Pfam" id="PF01584">
    <property type="entry name" value="CheW"/>
    <property type="match status" value="1"/>
</dbReference>
<name>A0A6S6YNW6_9PROT</name>
<organism evidence="1 2">
    <name type="scientific">Denitratisoma oestradiolicum</name>
    <dbReference type="NCBI Taxonomy" id="311182"/>
    <lineage>
        <taxon>Bacteria</taxon>
        <taxon>Pseudomonadati</taxon>
        <taxon>Pseudomonadota</taxon>
        <taxon>Betaproteobacteria</taxon>
        <taxon>Nitrosomonadales</taxon>
        <taxon>Sterolibacteriaceae</taxon>
        <taxon>Denitratisoma</taxon>
    </lineage>
</organism>
<dbReference type="InterPro" id="IPR002545">
    <property type="entry name" value="CheW-lke_dom"/>
</dbReference>
<dbReference type="SMART" id="SM00260">
    <property type="entry name" value="CheW"/>
    <property type="match status" value="1"/>
</dbReference>
<dbReference type="GO" id="GO:0007165">
    <property type="term" value="P:signal transduction"/>
    <property type="evidence" value="ECO:0007669"/>
    <property type="project" value="InterPro"/>
</dbReference>